<dbReference type="InterPro" id="IPR026937">
    <property type="entry name" value="SBNO_Helicase_C_dom"/>
</dbReference>
<keyword evidence="4" id="KW-1185">Reference proteome</keyword>
<accession>A0A1X7MR69</accession>
<dbReference type="EMBL" id="FXBL01000003">
    <property type="protein sequence ID" value="SMH26536.1"/>
    <property type="molecule type" value="Genomic_DNA"/>
</dbReference>
<evidence type="ECO:0000259" key="2">
    <source>
        <dbReference type="Pfam" id="PF13872"/>
    </source>
</evidence>
<gene>
    <name evidence="3" type="ORF">SAMN02982922_0307</name>
</gene>
<reference evidence="3 4" key="1">
    <citation type="submission" date="2017-04" db="EMBL/GenBank/DDBJ databases">
        <authorList>
            <person name="Afonso C.L."/>
            <person name="Miller P.J."/>
            <person name="Scott M.A."/>
            <person name="Spackman E."/>
            <person name="Goraichik I."/>
            <person name="Dimitrov K.M."/>
            <person name="Suarez D.L."/>
            <person name="Swayne D.E."/>
        </authorList>
    </citation>
    <scope>NUCLEOTIDE SEQUENCE [LARGE SCALE GENOMIC DNA]</scope>
    <source>
        <strain evidence="3 4">B5P</strain>
    </source>
</reference>
<feature type="domain" description="Strawberry notch AAA" evidence="2">
    <location>
        <begin position="1"/>
        <end position="141"/>
    </location>
</feature>
<feature type="domain" description="Strawberry notch helicase C" evidence="1">
    <location>
        <begin position="313"/>
        <end position="571"/>
    </location>
</feature>
<organism evidence="3 4">
    <name type="scientific">Mesorhizobium australicum</name>
    <dbReference type="NCBI Taxonomy" id="536018"/>
    <lineage>
        <taxon>Bacteria</taxon>
        <taxon>Pseudomonadati</taxon>
        <taxon>Pseudomonadota</taxon>
        <taxon>Alphaproteobacteria</taxon>
        <taxon>Hyphomicrobiales</taxon>
        <taxon>Phyllobacteriaceae</taxon>
        <taxon>Mesorhizobium</taxon>
    </lineage>
</organism>
<dbReference type="InterPro" id="IPR039187">
    <property type="entry name" value="SNO_AAA"/>
</dbReference>
<evidence type="ECO:0000313" key="4">
    <source>
        <dbReference type="Proteomes" id="UP000193083"/>
    </source>
</evidence>
<dbReference type="Pfam" id="PF13872">
    <property type="entry name" value="AAA_34"/>
    <property type="match status" value="1"/>
</dbReference>
<dbReference type="Pfam" id="PF13871">
    <property type="entry name" value="Helicase_C_4"/>
    <property type="match status" value="1"/>
</dbReference>
<dbReference type="GO" id="GO:0006355">
    <property type="term" value="P:regulation of DNA-templated transcription"/>
    <property type="evidence" value="ECO:0007669"/>
    <property type="project" value="InterPro"/>
</dbReference>
<name>A0A1X7MR69_9HYPH</name>
<evidence type="ECO:0000313" key="3">
    <source>
        <dbReference type="EMBL" id="SMH26536.1"/>
    </source>
</evidence>
<dbReference type="Proteomes" id="UP000193083">
    <property type="component" value="Unassembled WGS sequence"/>
</dbReference>
<dbReference type="AlphaFoldDB" id="A0A1X7MR69"/>
<keyword evidence="3" id="KW-0378">Hydrolase</keyword>
<dbReference type="GO" id="GO:0016787">
    <property type="term" value="F:hydrolase activity"/>
    <property type="evidence" value="ECO:0007669"/>
    <property type="project" value="UniProtKB-KW"/>
</dbReference>
<dbReference type="PANTHER" id="PTHR12706:SF30">
    <property type="entry name" value="PROTEIN STRAWBERRY NOTCH-RELATED"/>
    <property type="match status" value="1"/>
</dbReference>
<evidence type="ECO:0000259" key="1">
    <source>
        <dbReference type="Pfam" id="PF13871"/>
    </source>
</evidence>
<proteinExistence type="predicted"/>
<sequence length="855" mass="94020">MGKNFDGVVVFDEAHAMANAAGGKSERGDVAPSQQGKAGLRLQHALPDARIVYVSATGATAVENLAYAQRLGIWGSEDFPFANRAEFVAAIEDGGVAAMEVLARDLKSLGLYTSRSLSYDGVEYDLLEHVLTEEQIRIYNAYADAFQVIHNNLTAALEAANITSETGTLNRNAKAAARSAFESTKQRFFSHLITSMMTPTLIGAIEQDRADGHSSVVQIVSTGEALMERRLADIPTEEWSNLHVDVTPREYVGGYLMYSFPTQLFEEYSDAEGNVYSRPVHDADGNPVQCREALRRRDEMIEKLAMLPPVGSALDQILHHFGTDVVAEVTGRSRRIVKKTGRDGVDRLAVENRPGSANLAETQAFMDDDKSVLIFSDAGGTGRSYHADLGARNQRLRKHYLLEAGWRADNAIQGLGRTHRTNQAQPPLFQPMAANVKAGKRFLSTIARRLDTLGAITRGQRQTGGAGLFRAEDNLESPYARAALRQFYYLLHQGKIDGCSLTTFEAVTGLSLTTEEGGLRDELPPITTWLNRLLALRIETQNLLFEVFEQLMTAKVEGAIAAGSYDKGLETITAESITITDRRTIYTHPVSGAQSHVLTVARKDRVRPLGLPEALAISRAEPQAVLLVNTRSNRAAIQLPTASLMLDDGAIEHRVRLLRPTDELRFGLDALAETHWQPADRKLFCDHWHAEVAAVPEFTTSTFHIVTGLLLPIWRRLPDHDCQVYRIQTDAGERIIGRHIATTLVASMLRNLGIDHVPTLAPDEAWAGLIDGRIGLQLTDGLVLRRSRVMNDYRVELIGFTDAMVPRLKASGMIAEIISWKLRLFIPTAAPGSAMLASLLERHTLVGVTDRMAAA</sequence>
<dbReference type="InterPro" id="IPR026741">
    <property type="entry name" value="SNO"/>
</dbReference>
<dbReference type="PANTHER" id="PTHR12706">
    <property type="entry name" value="STRAWBERRY NOTCH-RELATED"/>
    <property type="match status" value="1"/>
</dbReference>
<protein>
    <submittedName>
        <fullName evidence="3">p-loop containing NTP hydrolase pore-1</fullName>
    </submittedName>
</protein>